<dbReference type="Pfam" id="PF07221">
    <property type="entry name" value="GlcNAc_2-epim"/>
    <property type="match status" value="1"/>
</dbReference>
<dbReference type="InterPro" id="IPR010819">
    <property type="entry name" value="AGE/CE"/>
</dbReference>
<dbReference type="PANTHER" id="PTHR15108">
    <property type="entry name" value="N-ACYLGLUCOSAMINE-2-EPIMERASE"/>
    <property type="match status" value="1"/>
</dbReference>
<comment type="caution">
    <text evidence="2">The sequence shown here is derived from an EMBL/GenBank/DDBJ whole genome shotgun (WGS) entry which is preliminary data.</text>
</comment>
<name>A0ABS6JHC4_9BACI</name>
<dbReference type="Proteomes" id="UP000784880">
    <property type="component" value="Unassembled WGS sequence"/>
</dbReference>
<dbReference type="EMBL" id="JAHQCS010000110">
    <property type="protein sequence ID" value="MBU9712800.1"/>
    <property type="molecule type" value="Genomic_DNA"/>
</dbReference>
<comment type="similarity">
    <text evidence="1">Belongs to the cellobiose 2-epimerase family.</text>
</comment>
<evidence type="ECO:0000256" key="1">
    <source>
        <dbReference type="HAMAP-Rule" id="MF_00929"/>
    </source>
</evidence>
<comment type="function">
    <text evidence="1">Catalyzes the reversible epimerization of cellobiose to 4-O-beta-D-glucopyranosyl-D-mannose (Glc-Man).</text>
</comment>
<keyword evidence="1" id="KW-0413">Isomerase</keyword>
<proteinExistence type="inferred from homology"/>
<keyword evidence="3" id="KW-1185">Reference proteome</keyword>
<protein>
    <recommendedName>
        <fullName evidence="1">Cellobiose 2-epimerase</fullName>
        <shortName evidence="1">CE</shortName>
        <ecNumber evidence="1">5.1.3.11</ecNumber>
    </recommendedName>
</protein>
<evidence type="ECO:0000313" key="3">
    <source>
        <dbReference type="Proteomes" id="UP000784880"/>
    </source>
</evidence>
<accession>A0ABS6JHC4</accession>
<dbReference type="InterPro" id="IPR028584">
    <property type="entry name" value="Cellobiose_2_epim"/>
</dbReference>
<dbReference type="RefSeq" id="WP_217066972.1">
    <property type="nucleotide sequence ID" value="NZ_JAHQCS010000110.1"/>
</dbReference>
<organism evidence="2 3">
    <name type="scientific">Evansella tamaricis</name>
    <dbReference type="NCBI Taxonomy" id="2069301"/>
    <lineage>
        <taxon>Bacteria</taxon>
        <taxon>Bacillati</taxon>
        <taxon>Bacillota</taxon>
        <taxon>Bacilli</taxon>
        <taxon>Bacillales</taxon>
        <taxon>Bacillaceae</taxon>
        <taxon>Evansella</taxon>
    </lineage>
</organism>
<sequence length="403" mass="47285">MEQNHLLGVKDEIEKELVDHILPFWKTHVVDEYGDGFHGYMFFDLSIDKESDKICILYSKILWSFSAAYRMYNHEDDVKVAERAYDYMIEHFLDKEYGGFYWSLDEDNGLAKDTHKHMYNQAFALYGITEFFKVTGNGDVLNLAKELFRVMEKHGADKKNGGYYESFTRDWEQDGDLRLRENDLHVAKTMKTHLLILQAYLNLYSVMEDEVVEDKLKALFDLLLEKGMNNETGHVTLFFDEKWGQESSRVVYGRDMEFSWIMTAAAQALDCEKRVEKMKNVTMSIVDTCIEEGIEDDGSLVHESVNGEVLDGARVWWVQSEAMVAFLNAYEVTGEEKYLTHFNNSWDYIRDYYVDPKHGEWYWQLTRDNEIDTSKPIVEPWKGPDHNSRACMEVIERVSRIVH</sequence>
<comment type="catalytic activity">
    <reaction evidence="1">
        <text>D-cellobiose = beta-D-glucosyl-(1-&gt;4)-D-mannopyranose</text>
        <dbReference type="Rhea" id="RHEA:23384"/>
        <dbReference type="ChEBI" id="CHEBI:17057"/>
        <dbReference type="ChEBI" id="CHEBI:47931"/>
        <dbReference type="EC" id="5.1.3.11"/>
    </reaction>
</comment>
<dbReference type="HAMAP" id="MF_00929">
    <property type="entry name" value="Cellobiose_2_epim"/>
    <property type="match status" value="1"/>
</dbReference>
<evidence type="ECO:0000313" key="2">
    <source>
        <dbReference type="EMBL" id="MBU9712800.1"/>
    </source>
</evidence>
<gene>
    <name evidence="2" type="ORF">KS419_13800</name>
</gene>
<dbReference type="EC" id="5.1.3.11" evidence="1"/>
<reference evidence="2 3" key="1">
    <citation type="submission" date="2021-06" db="EMBL/GenBank/DDBJ databases">
        <title>Bacillus sp. RD4P76, an endophyte from a halophyte.</title>
        <authorList>
            <person name="Sun J.-Q."/>
        </authorList>
    </citation>
    <scope>NUCLEOTIDE SEQUENCE [LARGE SCALE GENOMIC DNA]</scope>
    <source>
        <strain evidence="2 3">CGMCC 1.15917</strain>
    </source>
</reference>